<keyword evidence="1" id="KW-1133">Transmembrane helix</keyword>
<sequence>MQLRPDLAFRHSEPAAPEPPKQQGFHLLGVSSFDLFPASWSEVTNLSLISWFFLICFPRWSFLKPAVFLGPIINAVIYCVVILYTVRNPDAPQGSIQSLEGIAAFFSNSDAAAVFAGWLHYCVFDPLVGLGEVLDSQKLKVPHLLVVPCLLMTMLAGPVGFLMYLSVRQGVFGVHG</sequence>
<protein>
    <recommendedName>
        <fullName evidence="4">DUF4281 domain-containing protein</fullName>
    </recommendedName>
</protein>
<feature type="transmembrane region" description="Helical" evidence="1">
    <location>
        <begin position="43"/>
        <end position="60"/>
    </location>
</feature>
<gene>
    <name evidence="2" type="ORF">EVOR1521_LOCUS24201</name>
</gene>
<evidence type="ECO:0000313" key="3">
    <source>
        <dbReference type="Proteomes" id="UP001178507"/>
    </source>
</evidence>
<accession>A0AA36J9I6</accession>
<dbReference type="AlphaFoldDB" id="A0AA36J9I6"/>
<feature type="transmembrane region" description="Helical" evidence="1">
    <location>
        <begin position="66"/>
        <end position="86"/>
    </location>
</feature>
<evidence type="ECO:0000256" key="1">
    <source>
        <dbReference type="SAM" id="Phobius"/>
    </source>
</evidence>
<proteinExistence type="predicted"/>
<reference evidence="2" key="1">
    <citation type="submission" date="2023-08" db="EMBL/GenBank/DDBJ databases">
        <authorList>
            <person name="Chen Y."/>
            <person name="Shah S."/>
            <person name="Dougan E. K."/>
            <person name="Thang M."/>
            <person name="Chan C."/>
        </authorList>
    </citation>
    <scope>NUCLEOTIDE SEQUENCE</scope>
</reference>
<evidence type="ECO:0008006" key="4">
    <source>
        <dbReference type="Google" id="ProtNLM"/>
    </source>
</evidence>
<keyword evidence="1" id="KW-0472">Membrane</keyword>
<feature type="transmembrane region" description="Helical" evidence="1">
    <location>
        <begin position="98"/>
        <end position="121"/>
    </location>
</feature>
<dbReference type="Proteomes" id="UP001178507">
    <property type="component" value="Unassembled WGS sequence"/>
</dbReference>
<feature type="transmembrane region" description="Helical" evidence="1">
    <location>
        <begin position="141"/>
        <end position="165"/>
    </location>
</feature>
<evidence type="ECO:0000313" key="2">
    <source>
        <dbReference type="EMBL" id="CAJ1400966.1"/>
    </source>
</evidence>
<keyword evidence="3" id="KW-1185">Reference proteome</keyword>
<organism evidence="2 3">
    <name type="scientific">Effrenium voratum</name>
    <dbReference type="NCBI Taxonomy" id="2562239"/>
    <lineage>
        <taxon>Eukaryota</taxon>
        <taxon>Sar</taxon>
        <taxon>Alveolata</taxon>
        <taxon>Dinophyceae</taxon>
        <taxon>Suessiales</taxon>
        <taxon>Symbiodiniaceae</taxon>
        <taxon>Effrenium</taxon>
    </lineage>
</organism>
<keyword evidence="1" id="KW-0812">Transmembrane</keyword>
<dbReference type="Pfam" id="PF14108">
    <property type="entry name" value="ABA4-like"/>
    <property type="match status" value="1"/>
</dbReference>
<name>A0AA36J9I6_9DINO</name>
<dbReference type="EMBL" id="CAUJNA010003393">
    <property type="protein sequence ID" value="CAJ1400966.1"/>
    <property type="molecule type" value="Genomic_DNA"/>
</dbReference>
<dbReference type="InterPro" id="IPR025461">
    <property type="entry name" value="ABA4-like"/>
</dbReference>
<comment type="caution">
    <text evidence="2">The sequence shown here is derived from an EMBL/GenBank/DDBJ whole genome shotgun (WGS) entry which is preliminary data.</text>
</comment>